<dbReference type="RefSeq" id="WP_025239142.1">
    <property type="nucleotide sequence ID" value="NZ_MVII01000020.1"/>
</dbReference>
<name>A0A1X0IYY4_9MYCO</name>
<dbReference type="Proteomes" id="UP000192434">
    <property type="component" value="Unassembled WGS sequence"/>
</dbReference>
<keyword evidence="1" id="KW-1133">Transmembrane helix</keyword>
<gene>
    <name evidence="2" type="ORF">BST43_15825</name>
</gene>
<evidence type="ECO:0000313" key="2">
    <source>
        <dbReference type="EMBL" id="ORB54516.1"/>
    </source>
</evidence>
<evidence type="ECO:0000313" key="3">
    <source>
        <dbReference type="Proteomes" id="UP000192434"/>
    </source>
</evidence>
<keyword evidence="1" id="KW-0472">Membrane</keyword>
<dbReference type="InterPro" id="IPR058714">
    <property type="entry name" value="LpqS"/>
</dbReference>
<proteinExistence type="predicted"/>
<dbReference type="Pfam" id="PF26327">
    <property type="entry name" value="LpqS"/>
    <property type="match status" value="1"/>
</dbReference>
<dbReference type="AlphaFoldDB" id="A0A1X0IYY4"/>
<keyword evidence="1" id="KW-0812">Transmembrane</keyword>
<reference evidence="2 3" key="1">
    <citation type="submission" date="2016-12" db="EMBL/GenBank/DDBJ databases">
        <title>The new phylogeny of genus Mycobacterium.</title>
        <authorList>
            <person name="Tortoli E."/>
            <person name="Trovato A."/>
            <person name="Cirillo D.M."/>
        </authorList>
    </citation>
    <scope>NUCLEOTIDE SEQUENCE [LARGE SCALE GENOMIC DNA]</scope>
    <source>
        <strain evidence="2 3">CCUG 66554</strain>
    </source>
</reference>
<accession>A0A1X0IYY4</accession>
<feature type="transmembrane region" description="Helical" evidence="1">
    <location>
        <begin position="69"/>
        <end position="88"/>
    </location>
</feature>
<protein>
    <submittedName>
        <fullName evidence="2">Uncharacterized protein</fullName>
    </submittedName>
</protein>
<feature type="transmembrane region" description="Helical" evidence="1">
    <location>
        <begin position="95"/>
        <end position="113"/>
    </location>
</feature>
<dbReference type="EMBL" id="MVII01000020">
    <property type="protein sequence ID" value="ORB54516.1"/>
    <property type="molecule type" value="Genomic_DNA"/>
</dbReference>
<organism evidence="2 3">
    <name type="scientific">Mycobacteroides saopaulense</name>
    <dbReference type="NCBI Taxonomy" id="1578165"/>
    <lineage>
        <taxon>Bacteria</taxon>
        <taxon>Bacillati</taxon>
        <taxon>Actinomycetota</taxon>
        <taxon>Actinomycetes</taxon>
        <taxon>Mycobacteriales</taxon>
        <taxon>Mycobacteriaceae</taxon>
        <taxon>Mycobacteroides</taxon>
    </lineage>
</organism>
<evidence type="ECO:0000256" key="1">
    <source>
        <dbReference type="SAM" id="Phobius"/>
    </source>
</evidence>
<comment type="caution">
    <text evidence="2">The sequence shown here is derived from an EMBL/GenBank/DDBJ whole genome shotgun (WGS) entry which is preliminary data.</text>
</comment>
<sequence length="144" mass="14224">MSAIGGRGARVAPWLGAAVVAVLAALLVAQCGAMPHHGAAATALPHHAVAAGSTLQRSTAAIAPHNHFAVPASAICAAAADAVSAALAAPTVLRVLWIAVLALVACAALWAGAPALTRGPPPHTGPVAIAAGRMLIHRFCVLRR</sequence>